<dbReference type="Proteomes" id="UP000663877">
    <property type="component" value="Unassembled WGS sequence"/>
</dbReference>
<dbReference type="AlphaFoldDB" id="A0A814HG01"/>
<dbReference type="EMBL" id="CAJNOE010000173">
    <property type="protein sequence ID" value="CAF1010339.1"/>
    <property type="molecule type" value="Genomic_DNA"/>
</dbReference>
<dbReference type="EMBL" id="CAJNOI010000137">
    <property type="protein sequence ID" value="CAF1115494.1"/>
    <property type="molecule type" value="Genomic_DNA"/>
</dbReference>
<proteinExistence type="predicted"/>
<feature type="transmembrane region" description="Helical" evidence="1">
    <location>
        <begin position="13"/>
        <end position="31"/>
    </location>
</feature>
<evidence type="ECO:0000313" key="5">
    <source>
        <dbReference type="Proteomes" id="UP000663832"/>
    </source>
</evidence>
<name>A0A814HG01_9BILA</name>
<evidence type="ECO:0000313" key="6">
    <source>
        <dbReference type="Proteomes" id="UP000663860"/>
    </source>
</evidence>
<protein>
    <submittedName>
        <fullName evidence="2">Uncharacterized protein</fullName>
    </submittedName>
</protein>
<dbReference type="Proteomes" id="UP000663860">
    <property type="component" value="Unassembled WGS sequence"/>
</dbReference>
<evidence type="ECO:0000313" key="3">
    <source>
        <dbReference type="EMBL" id="CAF1115494.1"/>
    </source>
</evidence>
<evidence type="ECO:0000313" key="4">
    <source>
        <dbReference type="EMBL" id="CAF1305156.1"/>
    </source>
</evidence>
<comment type="caution">
    <text evidence="2">The sequence shown here is derived from an EMBL/GenBank/DDBJ whole genome shotgun (WGS) entry which is preliminary data.</text>
</comment>
<keyword evidence="1" id="KW-0472">Membrane</keyword>
<gene>
    <name evidence="3" type="ORF">BJG266_LOCUS22150</name>
    <name evidence="2" type="ORF">IZO911_LOCUS18143</name>
    <name evidence="4" type="ORF">QVE165_LOCUS31471</name>
</gene>
<sequence>MEDSIYRMSLVEGFLVLIVIGLWFIAIINLVRKLERICNPPSIYLNYSTQNNLSLRLSTDHEHYRNNFIKPITTSRIHFIRAISEPTIDASPRTTIHVRSPSETFAQSKASISQQMSSRSTIEIEASTSSINLSHQNNYRNHVETISNKLISSEKLSYPKRLPSIVKRSLLNLHRRTLFPNTTSTRCTIITTDVPTKFKFPLMEKQLPKTDEISEHDC</sequence>
<keyword evidence="1" id="KW-0812">Transmembrane</keyword>
<dbReference type="Proteomes" id="UP000663832">
    <property type="component" value="Unassembled WGS sequence"/>
</dbReference>
<dbReference type="EMBL" id="CAJNOM010000270">
    <property type="protein sequence ID" value="CAF1305156.1"/>
    <property type="molecule type" value="Genomic_DNA"/>
</dbReference>
<organism evidence="2 6">
    <name type="scientific">Adineta steineri</name>
    <dbReference type="NCBI Taxonomy" id="433720"/>
    <lineage>
        <taxon>Eukaryota</taxon>
        <taxon>Metazoa</taxon>
        <taxon>Spiralia</taxon>
        <taxon>Gnathifera</taxon>
        <taxon>Rotifera</taxon>
        <taxon>Eurotatoria</taxon>
        <taxon>Bdelloidea</taxon>
        <taxon>Adinetida</taxon>
        <taxon>Adinetidae</taxon>
        <taxon>Adineta</taxon>
    </lineage>
</organism>
<reference evidence="2" key="1">
    <citation type="submission" date="2021-02" db="EMBL/GenBank/DDBJ databases">
        <authorList>
            <person name="Nowell W R."/>
        </authorList>
    </citation>
    <scope>NUCLEOTIDE SEQUENCE</scope>
</reference>
<dbReference type="OrthoDB" id="10016058at2759"/>
<keyword evidence="5" id="KW-1185">Reference proteome</keyword>
<evidence type="ECO:0000313" key="2">
    <source>
        <dbReference type="EMBL" id="CAF1010339.1"/>
    </source>
</evidence>
<evidence type="ECO:0000256" key="1">
    <source>
        <dbReference type="SAM" id="Phobius"/>
    </source>
</evidence>
<accession>A0A814HG01</accession>
<keyword evidence="1" id="KW-1133">Transmembrane helix</keyword>